<evidence type="ECO:0000313" key="1">
    <source>
        <dbReference type="EMBL" id="PAT34050.1"/>
    </source>
</evidence>
<dbReference type="AlphaFoldDB" id="A0A2A2A697"/>
<comment type="caution">
    <text evidence="1">The sequence shown here is derived from an EMBL/GenBank/DDBJ whole genome shotgun (WGS) entry which is preliminary data.</text>
</comment>
<dbReference type="EMBL" id="NSJF01000005">
    <property type="protein sequence ID" value="PAT34050.1"/>
    <property type="molecule type" value="Genomic_DNA"/>
</dbReference>
<evidence type="ECO:0000313" key="2">
    <source>
        <dbReference type="Proteomes" id="UP000217999"/>
    </source>
</evidence>
<sequence length="114" mass="12903">MGRYFDIDEFEVVDEYIFSVDGWLIFVAKCRFDSSACIDVLKFFVLGGQGLVFIGDGEFLELAQLEIGKGRSTALVFSLADRLIDLGFEVLLFDFFVEAKDFSAFRLKRSETGL</sequence>
<reference evidence="1 2" key="1">
    <citation type="submission" date="2017-08" db="EMBL/GenBank/DDBJ databases">
        <title>WGS of Clinical strains of the CDC Group NO-1 linked to zoonotic infections in humans.</title>
        <authorList>
            <person name="Bernier A.-M."/>
            <person name="Bernard K."/>
        </authorList>
    </citation>
    <scope>NUCLEOTIDE SEQUENCE [LARGE SCALE GENOMIC DNA]</scope>
    <source>
        <strain evidence="1 2">NML03-0146</strain>
    </source>
</reference>
<dbReference type="Proteomes" id="UP000217999">
    <property type="component" value="Unassembled WGS sequence"/>
</dbReference>
<organism evidence="1 2">
    <name type="scientific">Vandammella animalimorsus</name>
    <dbReference type="NCBI Taxonomy" id="2029117"/>
    <lineage>
        <taxon>Bacteria</taxon>
        <taxon>Pseudomonadati</taxon>
        <taxon>Pseudomonadota</taxon>
        <taxon>Betaproteobacteria</taxon>
        <taxon>Burkholderiales</taxon>
        <taxon>Comamonadaceae</taxon>
        <taxon>Vandammella</taxon>
    </lineage>
</organism>
<protein>
    <submittedName>
        <fullName evidence="1">Uncharacterized protein</fullName>
    </submittedName>
</protein>
<name>A0A2A2A697_9BURK</name>
<gene>
    <name evidence="1" type="ORF">CK620_10365</name>
</gene>
<proteinExistence type="predicted"/>
<accession>A0A2A2A697</accession>